<dbReference type="GO" id="GO:0005524">
    <property type="term" value="F:ATP binding"/>
    <property type="evidence" value="ECO:0007669"/>
    <property type="project" value="UniProtKB-KW"/>
</dbReference>
<feature type="binding site" evidence="2">
    <location>
        <begin position="12"/>
        <end position="20"/>
    </location>
    <ligand>
        <name>ATP</name>
        <dbReference type="ChEBI" id="CHEBI:30616"/>
    </ligand>
</feature>
<dbReference type="PIRSF" id="PIRSF000705">
    <property type="entry name" value="DNK"/>
    <property type="match status" value="1"/>
</dbReference>
<keyword evidence="4" id="KW-0808">Transferase</keyword>
<proteinExistence type="predicted"/>
<evidence type="ECO:0000256" key="1">
    <source>
        <dbReference type="PIRSR" id="PIRSR000705-1"/>
    </source>
</evidence>
<dbReference type="AlphaFoldDB" id="A0A4V3WB45"/>
<name>A0A4V3WB45_9RHOO</name>
<dbReference type="PANTHER" id="PTHR10513:SF46">
    <property type="entry name" value="DEOXYGUANOSINE KINASE"/>
    <property type="match status" value="1"/>
</dbReference>
<organism evidence="4 5">
    <name type="scientific">Pseudothauera nasutitermitis</name>
    <dbReference type="NCBI Taxonomy" id="2565930"/>
    <lineage>
        <taxon>Bacteria</taxon>
        <taxon>Pseudomonadati</taxon>
        <taxon>Pseudomonadota</taxon>
        <taxon>Betaproteobacteria</taxon>
        <taxon>Rhodocyclales</taxon>
        <taxon>Zoogloeaceae</taxon>
        <taxon>Pseudothauera</taxon>
    </lineage>
</organism>
<dbReference type="Gene3D" id="3.40.50.300">
    <property type="entry name" value="P-loop containing nucleotide triphosphate hydrolases"/>
    <property type="match status" value="1"/>
</dbReference>
<dbReference type="InterPro" id="IPR031314">
    <property type="entry name" value="DNK_dom"/>
</dbReference>
<dbReference type="Proteomes" id="UP000308430">
    <property type="component" value="Unassembled WGS sequence"/>
</dbReference>
<keyword evidence="2" id="KW-0067">ATP-binding</keyword>
<dbReference type="SUPFAM" id="SSF52540">
    <property type="entry name" value="P-loop containing nucleoside triphosphate hydrolases"/>
    <property type="match status" value="1"/>
</dbReference>
<keyword evidence="2" id="KW-0547">Nucleotide-binding</keyword>
<feature type="active site" description="Proton acceptor" evidence="1">
    <location>
        <position position="86"/>
    </location>
</feature>
<dbReference type="Pfam" id="PF01712">
    <property type="entry name" value="dNK"/>
    <property type="match status" value="1"/>
</dbReference>
<dbReference type="InterPro" id="IPR027417">
    <property type="entry name" value="P-loop_NTPase"/>
</dbReference>
<dbReference type="PANTHER" id="PTHR10513">
    <property type="entry name" value="DEOXYNUCLEOSIDE KINASE"/>
    <property type="match status" value="1"/>
</dbReference>
<dbReference type="CDD" id="cd01673">
    <property type="entry name" value="dNK"/>
    <property type="match status" value="1"/>
</dbReference>
<feature type="domain" description="Deoxynucleoside kinase" evidence="3">
    <location>
        <begin position="8"/>
        <end position="198"/>
    </location>
</feature>
<dbReference type="GO" id="GO:0019136">
    <property type="term" value="F:deoxynucleoside kinase activity"/>
    <property type="evidence" value="ECO:0007669"/>
    <property type="project" value="InterPro"/>
</dbReference>
<evidence type="ECO:0000259" key="3">
    <source>
        <dbReference type="Pfam" id="PF01712"/>
    </source>
</evidence>
<dbReference type="GO" id="GO:0005737">
    <property type="term" value="C:cytoplasm"/>
    <property type="evidence" value="ECO:0007669"/>
    <property type="project" value="TreeGrafter"/>
</dbReference>
<evidence type="ECO:0000313" key="4">
    <source>
        <dbReference type="EMBL" id="THF61485.1"/>
    </source>
</evidence>
<evidence type="ECO:0000313" key="5">
    <source>
        <dbReference type="Proteomes" id="UP000308430"/>
    </source>
</evidence>
<feature type="binding site" evidence="2">
    <location>
        <begin position="139"/>
        <end position="143"/>
    </location>
    <ligand>
        <name>ATP</name>
        <dbReference type="ChEBI" id="CHEBI:30616"/>
    </ligand>
</feature>
<dbReference type="EMBL" id="SSOC01000009">
    <property type="protein sequence ID" value="THF61485.1"/>
    <property type="molecule type" value="Genomic_DNA"/>
</dbReference>
<keyword evidence="4" id="KW-0418">Kinase</keyword>
<protein>
    <submittedName>
        <fullName evidence="4">Deoxynucleoside kinase</fullName>
    </submittedName>
</protein>
<dbReference type="OrthoDB" id="9776634at2"/>
<gene>
    <name evidence="4" type="ORF">E6C76_20615</name>
</gene>
<evidence type="ECO:0000256" key="2">
    <source>
        <dbReference type="PIRSR" id="PIRSR000705-3"/>
    </source>
</evidence>
<dbReference type="InterPro" id="IPR002624">
    <property type="entry name" value="DCK/DGK"/>
</dbReference>
<accession>A0A4V3WB45</accession>
<comment type="caution">
    <text evidence="4">The sequence shown here is derived from an EMBL/GenBank/DDBJ whole genome shotgun (WGS) entry which is preliminary data.</text>
</comment>
<sequence>MLDKARYIVVEGPIGAGKSSLARRLAERLPADDVLFEQPAANPFLGRFYQNMERWALPTQISFLFQRIDQLAEFAAGNPNRRIVSDFILQKDPLFAALNLPADELALYQRVFDNMMPPTLPRPDLVIYLQARPDTLMERIRRRGMDAERHITEHYVQRVAERFARFFYQYDAAPLFIVDAEVLNPVDHDDDFELLLDRLRHMRSYREFFAYAG</sequence>
<keyword evidence="5" id="KW-1185">Reference proteome</keyword>
<dbReference type="InterPro" id="IPR050566">
    <property type="entry name" value="Deoxyribonucleoside_kinase"/>
</dbReference>
<dbReference type="RefSeq" id="WP_136350146.1">
    <property type="nucleotide sequence ID" value="NZ_SSOC01000009.1"/>
</dbReference>
<reference evidence="4 5" key="1">
    <citation type="submission" date="2019-04" db="EMBL/GenBank/DDBJ databases">
        <title>Azoarcus nasutitermitis sp. nov. isolated from termite nest.</title>
        <authorList>
            <person name="Lin S.-Y."/>
            <person name="Hameed A."/>
            <person name="Hsu Y.-H."/>
            <person name="Young C.-C."/>
        </authorList>
    </citation>
    <scope>NUCLEOTIDE SEQUENCE [LARGE SCALE GENOMIC DNA]</scope>
    <source>
        <strain evidence="4 5">CC-YHH838</strain>
    </source>
</reference>